<keyword evidence="8" id="KW-1185">Reference proteome</keyword>
<dbReference type="Pfam" id="PF01078">
    <property type="entry name" value="Mg_chelatase"/>
    <property type="match status" value="1"/>
</dbReference>
<sequence length="602" mass="64589">MIANINTVALQGISTVNVNAQIHMANGIPAFNIVGLPDKTVAESKERIRAALNSINLLLPPKRITVNLSPADLLKEGSHYDLAIAIGLLVVMNVIPVEKVQSYIIMGELALDGRVIPVSGVLPTAINAKKENKGVICPRGNGVEAVWVKNVSILAIEKLTDIIRHFKGEQLIQPVTFNYSAAPKEKRLVPDMKDIKGQAVAKRAAEIAAAGGHNMLLVGPPGTGKSMLAKRFIGLLPDLTEQEMIDVNIISSIIKTGNEIFKVARPFREPHHSCSMPAMIGGGKNAKPGEITMAHNGVLFLDELPEFPRLVLDSLRQPLEDRKVTVARANAHITYPANFQLIAAMNPCRCGYLGDASRSCNKAPKCGTDYKNKISGPLLDRIDICIEMPNVSILSPEISVEGESTEIIRGRVIAARKVQTERYSELNIRCNSEVSGEAFNKFTEPDQAGSRVMALTKYNYEQEHSVFRAILEGYKQAGNEHWGVTGAAGGFGQYIKDNKLRTALFPLAVASVVFTAMHMKAGFVSAAEASGFLAKTASYFVGTNQAIAASLPGFIGTGVAGQIVAGAIMAIAAAAVLYGTYQVASKLKDVAVEAWEGKGKTV</sequence>
<keyword evidence="4" id="KW-0067">ATP-binding</keyword>
<dbReference type="InterPro" id="IPR003593">
    <property type="entry name" value="AAA+_ATPase"/>
</dbReference>
<dbReference type="InterPro" id="IPR014721">
    <property type="entry name" value="Ribsml_uS5_D2-typ_fold_subgr"/>
</dbReference>
<accession>A0A1A9VJH5</accession>
<organism evidence="7 8">
    <name type="scientific">Glossina austeni</name>
    <name type="common">Savannah tsetse fly</name>
    <dbReference type="NCBI Taxonomy" id="7395"/>
    <lineage>
        <taxon>Eukaryota</taxon>
        <taxon>Metazoa</taxon>
        <taxon>Ecdysozoa</taxon>
        <taxon>Arthropoda</taxon>
        <taxon>Hexapoda</taxon>
        <taxon>Insecta</taxon>
        <taxon>Pterygota</taxon>
        <taxon>Neoptera</taxon>
        <taxon>Endopterygota</taxon>
        <taxon>Diptera</taxon>
        <taxon>Brachycera</taxon>
        <taxon>Muscomorpha</taxon>
        <taxon>Hippoboscoidea</taxon>
        <taxon>Glossinidae</taxon>
        <taxon>Glossina</taxon>
    </lineage>
</organism>
<feature type="transmembrane region" description="Helical" evidence="5">
    <location>
        <begin position="554"/>
        <end position="578"/>
    </location>
</feature>
<evidence type="ECO:0000313" key="7">
    <source>
        <dbReference type="EnsemblMetazoa" id="GAUT039396-PA"/>
    </source>
</evidence>
<evidence type="ECO:0000256" key="5">
    <source>
        <dbReference type="SAM" id="Phobius"/>
    </source>
</evidence>
<dbReference type="UniPathway" id="UPA00668"/>
<dbReference type="InterPro" id="IPR004482">
    <property type="entry name" value="Mg_chelat-rel"/>
</dbReference>
<name>A0A1A9VJH5_GLOAU</name>
<dbReference type="InterPro" id="IPR045006">
    <property type="entry name" value="CHLI-like"/>
</dbReference>
<dbReference type="PRINTS" id="PR01657">
    <property type="entry name" value="MCMFAMILY"/>
</dbReference>
<dbReference type="InterPro" id="IPR001208">
    <property type="entry name" value="MCM_dom"/>
</dbReference>
<evidence type="ECO:0000256" key="2">
    <source>
        <dbReference type="ARBA" id="ARBA00006354"/>
    </source>
</evidence>
<protein>
    <recommendedName>
        <fullName evidence="6">AAA+ ATPase domain-containing protein</fullName>
    </recommendedName>
</protein>
<proteinExistence type="inferred from homology"/>
<evidence type="ECO:0000313" key="8">
    <source>
        <dbReference type="Proteomes" id="UP000078200"/>
    </source>
</evidence>
<dbReference type="GO" id="GO:0003677">
    <property type="term" value="F:DNA binding"/>
    <property type="evidence" value="ECO:0007669"/>
    <property type="project" value="InterPro"/>
</dbReference>
<keyword evidence="3" id="KW-0547">Nucleotide-binding</keyword>
<evidence type="ECO:0000256" key="3">
    <source>
        <dbReference type="ARBA" id="ARBA00022741"/>
    </source>
</evidence>
<dbReference type="InterPro" id="IPR020568">
    <property type="entry name" value="Ribosomal_Su5_D2-typ_SF"/>
</dbReference>
<comment type="similarity">
    <text evidence="2">Belongs to the Mg-chelatase subunits D/I family. ComM subfamily.</text>
</comment>
<dbReference type="Pfam" id="PF13541">
    <property type="entry name" value="ChlI"/>
    <property type="match status" value="1"/>
</dbReference>
<keyword evidence="5" id="KW-0812">Transmembrane</keyword>
<dbReference type="NCBIfam" id="TIGR00368">
    <property type="entry name" value="YifB family Mg chelatase-like AAA ATPase"/>
    <property type="match status" value="1"/>
</dbReference>
<dbReference type="SMART" id="SM00382">
    <property type="entry name" value="AAA"/>
    <property type="match status" value="1"/>
</dbReference>
<keyword evidence="5" id="KW-0472">Membrane</keyword>
<dbReference type="InterPro" id="IPR027417">
    <property type="entry name" value="P-loop_NTPase"/>
</dbReference>
<dbReference type="Gene3D" id="3.30.230.10">
    <property type="match status" value="1"/>
</dbReference>
<feature type="domain" description="AAA+ ATPase" evidence="6">
    <location>
        <begin position="211"/>
        <end position="392"/>
    </location>
</feature>
<evidence type="ECO:0000259" key="6">
    <source>
        <dbReference type="SMART" id="SM00382"/>
    </source>
</evidence>
<dbReference type="PANTHER" id="PTHR32039:SF7">
    <property type="entry name" value="COMPETENCE PROTEIN COMM"/>
    <property type="match status" value="1"/>
</dbReference>
<dbReference type="AlphaFoldDB" id="A0A1A9VJH5"/>
<dbReference type="Proteomes" id="UP000078200">
    <property type="component" value="Unassembled WGS sequence"/>
</dbReference>
<comment type="pathway">
    <text evidence="1">Porphyrin-containing compound metabolism; chlorophyll biosynthesis.</text>
</comment>
<dbReference type="EnsemblMetazoa" id="GAUT039396-RA">
    <property type="protein sequence ID" value="GAUT039396-PA"/>
    <property type="gene ID" value="GAUT039396"/>
</dbReference>
<dbReference type="GO" id="GO:0005524">
    <property type="term" value="F:ATP binding"/>
    <property type="evidence" value="ECO:0007669"/>
    <property type="project" value="UniProtKB-KW"/>
</dbReference>
<dbReference type="Gene3D" id="3.40.50.300">
    <property type="entry name" value="P-loop containing nucleotide triphosphate hydrolases"/>
    <property type="match status" value="1"/>
</dbReference>
<keyword evidence="5" id="KW-1133">Transmembrane helix</keyword>
<dbReference type="SUPFAM" id="SSF54211">
    <property type="entry name" value="Ribosomal protein S5 domain 2-like"/>
    <property type="match status" value="1"/>
</dbReference>
<evidence type="ECO:0000256" key="4">
    <source>
        <dbReference type="ARBA" id="ARBA00022840"/>
    </source>
</evidence>
<dbReference type="InterPro" id="IPR000523">
    <property type="entry name" value="Mg_chelatse_chII-like_cat_dom"/>
</dbReference>
<dbReference type="SUPFAM" id="SSF52540">
    <property type="entry name" value="P-loop containing nucleoside triphosphate hydrolases"/>
    <property type="match status" value="1"/>
</dbReference>
<reference evidence="7" key="1">
    <citation type="submission" date="2020-05" db="UniProtKB">
        <authorList>
            <consortium name="EnsemblMetazoa"/>
        </authorList>
    </citation>
    <scope>IDENTIFICATION</scope>
    <source>
        <strain evidence="7">TTRI</strain>
    </source>
</reference>
<dbReference type="VEuPathDB" id="VectorBase:GAUT039396"/>
<dbReference type="PANTHER" id="PTHR32039">
    <property type="entry name" value="MAGNESIUM-CHELATASE SUBUNIT CHLI"/>
    <property type="match status" value="1"/>
</dbReference>
<evidence type="ECO:0000256" key="1">
    <source>
        <dbReference type="ARBA" id="ARBA00005173"/>
    </source>
</evidence>